<organism evidence="10 11">
    <name type="scientific">Stieleria bergensis</name>
    <dbReference type="NCBI Taxonomy" id="2528025"/>
    <lineage>
        <taxon>Bacteria</taxon>
        <taxon>Pseudomonadati</taxon>
        <taxon>Planctomycetota</taxon>
        <taxon>Planctomycetia</taxon>
        <taxon>Pirellulales</taxon>
        <taxon>Pirellulaceae</taxon>
        <taxon>Stieleria</taxon>
    </lineage>
</organism>
<keyword evidence="2" id="KW-0520">NAD</keyword>
<dbReference type="GO" id="GO:0051607">
    <property type="term" value="P:defense response to virus"/>
    <property type="evidence" value="ECO:0007669"/>
    <property type="project" value="UniProtKB-KW"/>
</dbReference>
<proteinExistence type="inferred from homology"/>
<dbReference type="Proteomes" id="UP000315003">
    <property type="component" value="Chromosome"/>
</dbReference>
<dbReference type="CDD" id="cd01406">
    <property type="entry name" value="SIR2-like"/>
    <property type="match status" value="1"/>
</dbReference>
<evidence type="ECO:0000256" key="3">
    <source>
        <dbReference type="ARBA" id="ARBA00023118"/>
    </source>
</evidence>
<evidence type="ECO:0000259" key="9">
    <source>
        <dbReference type="PROSITE" id="PS50305"/>
    </source>
</evidence>
<dbReference type="Pfam" id="PF13289">
    <property type="entry name" value="SIR2_2"/>
    <property type="match status" value="1"/>
</dbReference>
<dbReference type="InterPro" id="IPR041486">
    <property type="entry name" value="ThsA_STALD"/>
</dbReference>
<dbReference type="PROSITE" id="PS50305">
    <property type="entry name" value="SIRTUIN"/>
    <property type="match status" value="1"/>
</dbReference>
<keyword evidence="3" id="KW-0051">Antiviral defense</keyword>
<evidence type="ECO:0000256" key="1">
    <source>
        <dbReference type="ARBA" id="ARBA00022801"/>
    </source>
</evidence>
<comment type="catalytic activity">
    <reaction evidence="7">
        <text>NAD(+) + H2O = ADP-D-ribose + nicotinamide + H(+)</text>
        <dbReference type="Rhea" id="RHEA:16301"/>
        <dbReference type="ChEBI" id="CHEBI:15377"/>
        <dbReference type="ChEBI" id="CHEBI:15378"/>
        <dbReference type="ChEBI" id="CHEBI:17154"/>
        <dbReference type="ChEBI" id="CHEBI:57540"/>
        <dbReference type="ChEBI" id="CHEBI:57967"/>
        <dbReference type="EC" id="3.2.2.5"/>
    </reaction>
    <physiologicalReaction direction="left-to-right" evidence="7">
        <dbReference type="Rhea" id="RHEA:16302"/>
    </physiologicalReaction>
</comment>
<comment type="caution">
    <text evidence="8">Lacks conserved residue(s) required for the propagation of feature annotation.</text>
</comment>
<evidence type="ECO:0000256" key="5">
    <source>
        <dbReference type="ARBA" id="ARBA00035014"/>
    </source>
</evidence>
<dbReference type="GO" id="GO:0003953">
    <property type="term" value="F:NAD+ nucleosidase activity"/>
    <property type="evidence" value="ECO:0007669"/>
    <property type="project" value="UniProtKB-EC"/>
</dbReference>
<evidence type="ECO:0000256" key="6">
    <source>
        <dbReference type="ARBA" id="ARBA00035033"/>
    </source>
</evidence>
<keyword evidence="1" id="KW-0378">Hydrolase</keyword>
<evidence type="ECO:0000313" key="10">
    <source>
        <dbReference type="EMBL" id="QDT59464.1"/>
    </source>
</evidence>
<evidence type="ECO:0000256" key="8">
    <source>
        <dbReference type="PROSITE-ProRule" id="PRU00236"/>
    </source>
</evidence>
<dbReference type="Gene3D" id="3.40.50.1220">
    <property type="entry name" value="TPP-binding domain"/>
    <property type="match status" value="1"/>
</dbReference>
<evidence type="ECO:0000256" key="4">
    <source>
        <dbReference type="ARBA" id="ARBA00034327"/>
    </source>
</evidence>
<evidence type="ECO:0000256" key="2">
    <source>
        <dbReference type="ARBA" id="ARBA00023027"/>
    </source>
</evidence>
<dbReference type="Pfam" id="PF18185">
    <property type="entry name" value="STALD"/>
    <property type="match status" value="1"/>
</dbReference>
<evidence type="ECO:0000256" key="7">
    <source>
        <dbReference type="ARBA" id="ARBA00047575"/>
    </source>
</evidence>
<dbReference type="OrthoDB" id="247948at2"/>
<dbReference type="AlphaFoldDB" id="A0A517STK7"/>
<dbReference type="EMBL" id="CP036272">
    <property type="protein sequence ID" value="QDT59464.1"/>
    <property type="molecule type" value="Genomic_DNA"/>
</dbReference>
<gene>
    <name evidence="10" type="ORF">SV7mr_19710</name>
</gene>
<protein>
    <recommendedName>
        <fullName evidence="6">NAD(+) hydrolase ThsA</fullName>
        <ecNumber evidence="4">3.2.2.5</ecNumber>
    </recommendedName>
</protein>
<dbReference type="InterPro" id="IPR029035">
    <property type="entry name" value="DHS-like_NAD/FAD-binding_dom"/>
</dbReference>
<sequence>MTGVDRNLFLRQYSKAIADDTAAVFVGAGLSRPSGYVDWRELLRDIAEDLKLDIDRETDLVAIAQYHLNKVGTRSDLNQLLIDEFTKDATLTENHHLLASLSIDTVWTTNYDDLLERAYTDGGKKIDVNLTKENLAVTVPGRKVTIYKMHGDKTMPEDAVLTKEDYEAYDTKRSLFSTSLRGDLVDKSFLFLGFSFTDPNIDYILSRIRNLLGENQRRHYCIMKSVAKPTGRSKKATESYDYECNKLQHRIADFKRYSIQAVMIDEYSEITGILAELNRRSHLKEVFVSGSAEDFSPFGDVRLPRLSHLLGEKLIREGFNIVSGFGLGIGGSVIQGAMQNLGHNDESRLQLRPFPQKPPSGMSLANYWTAYRHRMISNAGSCVFIAGNKKDSSGNVVEADGVIEEFDICCKQGKFPIPIGATGHSAKRLWERMHASLDSYFPGGGVTGHFDTIGNERKSDEQIVDAVIAILKRISR</sequence>
<dbReference type="EC" id="3.2.2.5" evidence="4"/>
<keyword evidence="11" id="KW-1185">Reference proteome</keyword>
<evidence type="ECO:0000313" key="11">
    <source>
        <dbReference type="Proteomes" id="UP000315003"/>
    </source>
</evidence>
<accession>A0A517STK7</accession>
<feature type="domain" description="Deacetylase sirtuin-type" evidence="9">
    <location>
        <begin position="3"/>
        <end position="285"/>
    </location>
</feature>
<dbReference type="SUPFAM" id="SSF52467">
    <property type="entry name" value="DHS-like NAD/FAD-binding domain"/>
    <property type="match status" value="1"/>
</dbReference>
<reference evidence="10 11" key="1">
    <citation type="submission" date="2019-02" db="EMBL/GenBank/DDBJ databases">
        <title>Deep-cultivation of Planctomycetes and their phenomic and genomic characterization uncovers novel biology.</title>
        <authorList>
            <person name="Wiegand S."/>
            <person name="Jogler M."/>
            <person name="Boedeker C."/>
            <person name="Pinto D."/>
            <person name="Vollmers J."/>
            <person name="Rivas-Marin E."/>
            <person name="Kohn T."/>
            <person name="Peeters S.H."/>
            <person name="Heuer A."/>
            <person name="Rast P."/>
            <person name="Oberbeckmann S."/>
            <person name="Bunk B."/>
            <person name="Jeske O."/>
            <person name="Meyerdierks A."/>
            <person name="Storesund J.E."/>
            <person name="Kallscheuer N."/>
            <person name="Luecker S."/>
            <person name="Lage O.M."/>
            <person name="Pohl T."/>
            <person name="Merkel B.J."/>
            <person name="Hornburger P."/>
            <person name="Mueller R.-W."/>
            <person name="Bruemmer F."/>
            <person name="Labrenz M."/>
            <person name="Spormann A.M."/>
            <person name="Op den Camp H."/>
            <person name="Overmann J."/>
            <person name="Amann R."/>
            <person name="Jetten M.S.M."/>
            <person name="Mascher T."/>
            <person name="Medema M.H."/>
            <person name="Devos D.P."/>
            <person name="Kaster A.-K."/>
            <person name="Ovreas L."/>
            <person name="Rohde M."/>
            <person name="Galperin M.Y."/>
            <person name="Jogler C."/>
        </authorList>
    </citation>
    <scope>NUCLEOTIDE SEQUENCE [LARGE SCALE GENOMIC DNA]</scope>
    <source>
        <strain evidence="10 11">SV_7m_r</strain>
    </source>
</reference>
<name>A0A517STK7_9BACT</name>
<dbReference type="InterPro" id="IPR026590">
    <property type="entry name" value="Ssirtuin_cat_dom"/>
</dbReference>
<comment type="similarity">
    <text evidence="5">Belongs to the soluble Thoeris ThsA family.</text>
</comment>